<gene>
    <name evidence="3" type="ORF">DY000_02022656</name>
    <name evidence="2" type="ORF">F2Q70_00030248</name>
</gene>
<evidence type="ECO:0000256" key="1">
    <source>
        <dbReference type="SAM" id="MobiDB-lite"/>
    </source>
</evidence>
<reference evidence="3 4" key="3">
    <citation type="journal article" date="2020" name="BMC Genomics">
        <title>Intraspecific diversification of the crop wild relative Brassica cretica Lam. using demographic model selection.</title>
        <authorList>
            <person name="Kioukis A."/>
            <person name="Michalopoulou V.A."/>
            <person name="Briers L."/>
            <person name="Pirintsos S."/>
            <person name="Studholme D.J."/>
            <person name="Pavlidis P."/>
            <person name="Sarris P.F."/>
        </authorList>
    </citation>
    <scope>NUCLEOTIDE SEQUENCE [LARGE SCALE GENOMIC DNA]</scope>
    <source>
        <strain evidence="4">cv. PFS-1207/04</strain>
        <strain evidence="3">PFS-1207/04</strain>
    </source>
</reference>
<organism evidence="2">
    <name type="scientific">Brassica cretica</name>
    <name type="common">Mustard</name>
    <dbReference type="NCBI Taxonomy" id="69181"/>
    <lineage>
        <taxon>Eukaryota</taxon>
        <taxon>Viridiplantae</taxon>
        <taxon>Streptophyta</taxon>
        <taxon>Embryophyta</taxon>
        <taxon>Tracheophyta</taxon>
        <taxon>Spermatophyta</taxon>
        <taxon>Magnoliopsida</taxon>
        <taxon>eudicotyledons</taxon>
        <taxon>Gunneridae</taxon>
        <taxon>Pentapetalae</taxon>
        <taxon>rosids</taxon>
        <taxon>malvids</taxon>
        <taxon>Brassicales</taxon>
        <taxon>Brassicaceae</taxon>
        <taxon>Brassiceae</taxon>
        <taxon>Brassica</taxon>
    </lineage>
</organism>
<dbReference type="EMBL" id="QGKV02000299">
    <property type="protein sequence ID" value="KAF3596758.1"/>
    <property type="molecule type" value="Genomic_DNA"/>
</dbReference>
<accession>A0A8S9FD96</accession>
<comment type="caution">
    <text evidence="2">The sequence shown here is derived from an EMBL/GenBank/DDBJ whole genome shotgun (WGS) entry which is preliminary data.</text>
</comment>
<protein>
    <submittedName>
        <fullName evidence="2">Uncharacterized protein</fullName>
    </submittedName>
</protein>
<evidence type="ECO:0000313" key="3">
    <source>
        <dbReference type="EMBL" id="KAF3596758.1"/>
    </source>
</evidence>
<dbReference type="Proteomes" id="UP000266723">
    <property type="component" value="Unassembled WGS sequence"/>
</dbReference>
<dbReference type="EMBL" id="QGKY02002305">
    <property type="protein sequence ID" value="KAF2530669.1"/>
    <property type="molecule type" value="Genomic_DNA"/>
</dbReference>
<sequence>MLYQSTNTHIDMIMDQPADGDRDGELRDEPAEEDDVLTIPNGPITRARTRKLKEAIGGLIRKSLEQEECLGGSLILQDTLITIQAILPSS</sequence>
<dbReference type="AlphaFoldDB" id="A0A8S9FD96"/>
<feature type="region of interest" description="Disordered" evidence="1">
    <location>
        <begin position="1"/>
        <end position="41"/>
    </location>
</feature>
<reference evidence="2" key="1">
    <citation type="submission" date="2019-12" db="EMBL/GenBank/DDBJ databases">
        <title>Genome sequencing and annotation of Brassica cretica.</title>
        <authorList>
            <person name="Studholme D.J."/>
            <person name="Sarris P.F."/>
        </authorList>
    </citation>
    <scope>NUCLEOTIDE SEQUENCE</scope>
    <source>
        <strain evidence="2">PFS-102/07</strain>
        <tissue evidence="2">Leaf</tissue>
    </source>
</reference>
<feature type="compositionally biased region" description="Basic and acidic residues" evidence="1">
    <location>
        <begin position="19"/>
        <end position="29"/>
    </location>
</feature>
<name>A0A8S9FD96_BRACR</name>
<keyword evidence="4" id="KW-1185">Reference proteome</keyword>
<evidence type="ECO:0000313" key="2">
    <source>
        <dbReference type="EMBL" id="KAF2530669.1"/>
    </source>
</evidence>
<evidence type="ECO:0000313" key="4">
    <source>
        <dbReference type="Proteomes" id="UP000266723"/>
    </source>
</evidence>
<reference evidence="3" key="2">
    <citation type="submission" date="2019-12" db="EMBL/GenBank/DDBJ databases">
        <authorList>
            <person name="Studholme D.J."/>
            <person name="Sarris P."/>
        </authorList>
    </citation>
    <scope>NUCLEOTIDE SEQUENCE</scope>
    <source>
        <strain evidence="3">PFS-1207/04</strain>
        <tissue evidence="3">Leaf</tissue>
    </source>
</reference>
<dbReference type="OrthoDB" id="1106313at2759"/>
<proteinExistence type="predicted"/>